<accession>G9C5G8</accession>
<evidence type="ECO:0000313" key="1">
    <source>
        <dbReference type="EMBL" id="AEV23263.1"/>
    </source>
</evidence>
<name>G9C5G8_9BACT</name>
<dbReference type="AlphaFoldDB" id="G9C5G8"/>
<proteinExistence type="predicted"/>
<sequence length="85" mass="9460">MILLIWYVPMAKLTLSVVDRVVSRAKRYAKQQGVSVSQMVEAYLDAVAEPAPATSPDAPILRALRGSLKKASVEAYKRHLESKYQ</sequence>
<dbReference type="EMBL" id="HQ856049">
    <property type="protein sequence ID" value="AEV23263.1"/>
    <property type="molecule type" value="Genomic_DNA"/>
</dbReference>
<gene>
    <name evidence="1" type="ORF">LP001_031</name>
</gene>
<reference evidence="1" key="1">
    <citation type="journal article" date="2012" name="FEMS Microbiol. Ecol.">
        <title>Characterization of a new Acidobacteria-derived moderately thermostable lipase from a Brazilian Atlantic Forest soil metagenome.</title>
        <authorList>
            <person name="Faoro H."/>
            <person name="Glogauer A."/>
            <person name="Couto G.H."/>
            <person name="de Souza E.M."/>
            <person name="Rigo L.U."/>
            <person name="Cruz L.M."/>
            <person name="Monteiro R.A."/>
            <person name="de Oliveira Pedrosa F."/>
        </authorList>
    </citation>
    <scope>NUCLEOTIDE SEQUENCE</scope>
</reference>
<organism evidence="1">
    <name type="scientific">uncultured Acidobacteriota bacterium</name>
    <dbReference type="NCBI Taxonomy" id="171953"/>
    <lineage>
        <taxon>Bacteria</taxon>
        <taxon>Pseudomonadati</taxon>
        <taxon>Acidobacteriota</taxon>
        <taxon>environmental samples</taxon>
    </lineage>
</organism>
<dbReference type="Pfam" id="PF19891">
    <property type="entry name" value="DUF6364"/>
    <property type="match status" value="1"/>
</dbReference>
<protein>
    <submittedName>
        <fullName evidence="1">Putative zinc-peptidase</fullName>
    </submittedName>
</protein>
<dbReference type="InterPro" id="IPR045944">
    <property type="entry name" value="DUF6364"/>
</dbReference>